<feature type="compositionally biased region" description="Low complexity" evidence="1">
    <location>
        <begin position="81"/>
        <end position="100"/>
    </location>
</feature>
<feature type="region of interest" description="Disordered" evidence="1">
    <location>
        <begin position="42"/>
        <end position="100"/>
    </location>
</feature>
<protein>
    <submittedName>
        <fullName evidence="2">Uncharacterized protein</fullName>
    </submittedName>
</protein>
<comment type="caution">
    <text evidence="2">The sequence shown here is derived from an EMBL/GenBank/DDBJ whole genome shotgun (WGS) entry which is preliminary data.</text>
</comment>
<evidence type="ECO:0000256" key="1">
    <source>
        <dbReference type="SAM" id="MobiDB-lite"/>
    </source>
</evidence>
<reference evidence="2 3" key="1">
    <citation type="journal article" date="2021" name="MBio">
        <title>A New Model Trypanosomatid, Novymonas esmeraldas: Genomic Perception of Its 'Candidatus Pandoraea novymonadis' Endosymbiont.</title>
        <authorList>
            <person name="Zakharova A."/>
            <person name="Saura A."/>
            <person name="Butenko A."/>
            <person name="Podesvova L."/>
            <person name="Warmusova S."/>
            <person name="Kostygov A.Y."/>
            <person name="Nenarokova A."/>
            <person name="Lukes J."/>
            <person name="Opperdoes F.R."/>
            <person name="Yurchenko V."/>
        </authorList>
    </citation>
    <scope>NUCLEOTIDE SEQUENCE [LARGE SCALE GENOMIC DNA]</scope>
    <source>
        <strain evidence="2 3">E262AT.01</strain>
    </source>
</reference>
<dbReference type="AlphaFoldDB" id="A0AAW0EXF4"/>
<evidence type="ECO:0000313" key="3">
    <source>
        <dbReference type="Proteomes" id="UP001430356"/>
    </source>
</evidence>
<proteinExistence type="predicted"/>
<dbReference type="Proteomes" id="UP001430356">
    <property type="component" value="Unassembled WGS sequence"/>
</dbReference>
<name>A0AAW0EXF4_9TRYP</name>
<gene>
    <name evidence="2" type="ORF">NESM_000782900</name>
</gene>
<dbReference type="EMBL" id="JAECZO010000139">
    <property type="protein sequence ID" value="KAK7198256.1"/>
    <property type="molecule type" value="Genomic_DNA"/>
</dbReference>
<feature type="region of interest" description="Disordered" evidence="1">
    <location>
        <begin position="137"/>
        <end position="188"/>
    </location>
</feature>
<accession>A0AAW0EXF4</accession>
<organism evidence="2 3">
    <name type="scientific">Novymonas esmeraldas</name>
    <dbReference type="NCBI Taxonomy" id="1808958"/>
    <lineage>
        <taxon>Eukaryota</taxon>
        <taxon>Discoba</taxon>
        <taxon>Euglenozoa</taxon>
        <taxon>Kinetoplastea</taxon>
        <taxon>Metakinetoplastina</taxon>
        <taxon>Trypanosomatida</taxon>
        <taxon>Trypanosomatidae</taxon>
        <taxon>Novymonas</taxon>
    </lineage>
</organism>
<sequence>MRPSKRTLAQSREAQPEAAAAFDPVAYAASIAITAAEKRLRASHVRAVSSSTTHSTTSARRTAKGASAHAPVSRTSLRGEAASGTAAVRATAAAHPAPPAARQRTLLEELASASESGSSVDAALVPTPRTGAAPLSHVVSSYEHSRSASVRSPSPPAPPSRDAHEHSARPVAHAVPVPPSPTEEPQDADAAVLLRDASPLREHRVRGGAGMRYRVSTVESVHSVAHQLNFSLYL</sequence>
<evidence type="ECO:0000313" key="2">
    <source>
        <dbReference type="EMBL" id="KAK7198256.1"/>
    </source>
</evidence>
<keyword evidence="3" id="KW-1185">Reference proteome</keyword>
<feature type="compositionally biased region" description="Low complexity" evidence="1">
    <location>
        <begin position="45"/>
        <end position="60"/>
    </location>
</feature>